<dbReference type="KEGG" id="cfj:CFIO01_06249"/>
<dbReference type="AlphaFoldDB" id="A0A010QSF0"/>
<evidence type="ECO:0000313" key="3">
    <source>
        <dbReference type="EMBL" id="EXF83077.1"/>
    </source>
</evidence>
<organism evidence="3 4">
    <name type="scientific">Colletotrichum fioriniae PJ7</name>
    <dbReference type="NCBI Taxonomy" id="1445577"/>
    <lineage>
        <taxon>Eukaryota</taxon>
        <taxon>Fungi</taxon>
        <taxon>Dikarya</taxon>
        <taxon>Ascomycota</taxon>
        <taxon>Pezizomycotina</taxon>
        <taxon>Sordariomycetes</taxon>
        <taxon>Hypocreomycetidae</taxon>
        <taxon>Glomerellales</taxon>
        <taxon>Glomerellaceae</taxon>
        <taxon>Colletotrichum</taxon>
        <taxon>Colletotrichum acutatum species complex</taxon>
    </lineage>
</organism>
<gene>
    <name evidence="3" type="ORF">CFIO01_06249</name>
</gene>
<dbReference type="Proteomes" id="UP000020467">
    <property type="component" value="Unassembled WGS sequence"/>
</dbReference>
<comment type="caution">
    <text evidence="3">The sequence shown here is derived from an EMBL/GenBank/DDBJ whole genome shotgun (WGS) entry which is preliminary data.</text>
</comment>
<feature type="compositionally biased region" description="Basic and acidic residues" evidence="2">
    <location>
        <begin position="28"/>
        <end position="41"/>
    </location>
</feature>
<feature type="coiled-coil region" evidence="1">
    <location>
        <begin position="59"/>
        <end position="99"/>
    </location>
</feature>
<evidence type="ECO:0000256" key="1">
    <source>
        <dbReference type="SAM" id="Coils"/>
    </source>
</evidence>
<accession>A0A010QSF0</accession>
<feature type="region of interest" description="Disordered" evidence="2">
    <location>
        <begin position="23"/>
        <end position="42"/>
    </location>
</feature>
<feature type="region of interest" description="Disordered" evidence="2">
    <location>
        <begin position="162"/>
        <end position="186"/>
    </location>
</feature>
<protein>
    <submittedName>
        <fullName evidence="3">Uncharacterized protein</fullName>
    </submittedName>
</protein>
<reference evidence="3 4" key="1">
    <citation type="submission" date="2014-02" db="EMBL/GenBank/DDBJ databases">
        <title>The genome sequence of Colletotrichum fioriniae PJ7.</title>
        <authorList>
            <person name="Baroncelli R."/>
            <person name="Thon M.R."/>
        </authorList>
    </citation>
    <scope>NUCLEOTIDE SEQUENCE [LARGE SCALE GENOMIC DNA]</scope>
    <source>
        <strain evidence="3 4">PJ7</strain>
    </source>
</reference>
<dbReference type="OrthoDB" id="4851233at2759"/>
<sequence>MDDEIDIEEFHVAIGMKNAGGGSCQMGIDDRRTRKDTDSKLERKRQARIKKNLIAIRKAEDLSSRIKDIRDELNILKAVAQYQRDVQREMQKLRGSQEAGLSASHVVNDIKEMDKVTDRIQTSAGNLVSVSIAFFIPLAGYAIYSDQVVQSLSELFRTALGNKSGSQDSKSGIAKSSLPSSERIVK</sequence>
<keyword evidence="1" id="KW-0175">Coiled coil</keyword>
<evidence type="ECO:0000313" key="4">
    <source>
        <dbReference type="Proteomes" id="UP000020467"/>
    </source>
</evidence>
<name>A0A010QSF0_9PEZI</name>
<dbReference type="EMBL" id="JARH01000264">
    <property type="protein sequence ID" value="EXF83077.1"/>
    <property type="molecule type" value="Genomic_DNA"/>
</dbReference>
<evidence type="ECO:0000256" key="2">
    <source>
        <dbReference type="SAM" id="MobiDB-lite"/>
    </source>
</evidence>
<dbReference type="HOGENOM" id="CLU_1454265_0_0_1"/>
<proteinExistence type="predicted"/>
<keyword evidence="4" id="KW-1185">Reference proteome</keyword>